<dbReference type="InterPro" id="IPR053137">
    <property type="entry name" value="NLR-like"/>
</dbReference>
<dbReference type="Gene3D" id="1.25.40.20">
    <property type="entry name" value="Ankyrin repeat-containing domain"/>
    <property type="match status" value="4"/>
</dbReference>
<dbReference type="PANTHER" id="PTHR46082:SF11">
    <property type="entry name" value="AAA+ ATPASE DOMAIN-CONTAINING PROTEIN-RELATED"/>
    <property type="match status" value="1"/>
</dbReference>
<evidence type="ECO:0000256" key="2">
    <source>
        <dbReference type="SAM" id="MobiDB-lite"/>
    </source>
</evidence>
<organism evidence="5 6">
    <name type="scientific">Trichoderma simmonsii</name>
    <dbReference type="NCBI Taxonomy" id="1491479"/>
    <lineage>
        <taxon>Eukaryota</taxon>
        <taxon>Fungi</taxon>
        <taxon>Dikarya</taxon>
        <taxon>Ascomycota</taxon>
        <taxon>Pezizomycotina</taxon>
        <taxon>Sordariomycetes</taxon>
        <taxon>Hypocreomycetidae</taxon>
        <taxon>Hypocreales</taxon>
        <taxon>Hypocreaceae</taxon>
        <taxon>Trichoderma</taxon>
    </lineage>
</organism>
<dbReference type="Gene3D" id="3.40.50.1580">
    <property type="entry name" value="Nucleoside phosphorylase domain"/>
    <property type="match status" value="1"/>
</dbReference>
<dbReference type="GO" id="GO:0003824">
    <property type="term" value="F:catalytic activity"/>
    <property type="evidence" value="ECO:0007669"/>
    <property type="project" value="InterPro"/>
</dbReference>
<dbReference type="InterPro" id="IPR054471">
    <property type="entry name" value="GPIID_WHD"/>
</dbReference>
<dbReference type="Pfam" id="PF22939">
    <property type="entry name" value="WHD_GPIID"/>
    <property type="match status" value="1"/>
</dbReference>
<dbReference type="InterPro" id="IPR056884">
    <property type="entry name" value="NPHP3-like_N"/>
</dbReference>
<feature type="domain" description="Nephrocystin 3-like N-terminal" evidence="4">
    <location>
        <begin position="411"/>
        <end position="575"/>
    </location>
</feature>
<evidence type="ECO:0000256" key="1">
    <source>
        <dbReference type="ARBA" id="ARBA00022737"/>
    </source>
</evidence>
<evidence type="ECO:0000259" key="4">
    <source>
        <dbReference type="Pfam" id="PF24883"/>
    </source>
</evidence>
<dbReference type="GO" id="GO:0009116">
    <property type="term" value="P:nucleoside metabolic process"/>
    <property type="evidence" value="ECO:0007669"/>
    <property type="project" value="InterPro"/>
</dbReference>
<sequence>MTANSSRSHADYNVGWVCARLEEQTAAIGMLDEVHESLSKPPTDTNAYTLGSIGQHNIVIACLPKGHAGQNSAATVATQMAQTFSSIKIGLLVGIGGGIPPKVRLGDVVVSTPDGQFPGVVQWDLGKSMEGERFERTGSLNNPPNSLLSALGKLESKHELEGSKISDFLKEFGEKYPLAAKTYLDSTPLKDILFRSGYPHVRGKPIKNTGMGDNMKEDDDGVSEHGEEGAEACVSCDPSQIVQRKQRPMRVHYGLVASSNTTIEDAEFRNRLNKELGKKVLCVEMEAAGLMSTFPCIVIRGICDYADSHRNKTWQKYAAAVATAFAKELLGCVQSSDIEGERPIRDILNEVKDELHQINRHIKAGFGETMKGFDDLIGDKKLQKENEALAWLSSIDSVSMHHDYINKCESGTGQDLLNSEELQQWINIPRTTLFCPGIPGAGKTFQIAILIDYLSRKFQHKDKIGLAFFYYRFDRQETQKPEQLISNLIKQLGQKDEPSREKIQKFYEEHEKKGSRPLIKELTDLLKVITSLLSRAYVIIDALDECDDTDYSRTRLLDSLFAAQKKGLNICATSRNVHTIEQRFKGALKWQVTPSTNDIFLFLDERMAQLPGFVQRDIPLQKEIKECIKSAIEGMFLLAQMYIDSLVGKRSPTSVRKALSGLKILSEETQNRADVLSTAYHKAMERIQQQKGDLPTDAMTILAWMVKSKKPLRLSTLQLILAIDTEASKIDKDNFPTADHITQACAPLVVIESGNTVRLVHYTVQEYLERSNNSWMEKSQTIIANLCMSYLSFSKIRPIVNFGEPNYYRDENVLYNYAAEFWGYHTATALDQGFEVQRVADFLENNTQPTLWCDSLMQIHLAKDSFFAESEHVVALHVAACFGLSHVVTKLISEGYSPDVRDKRFRSPLWWAAYNGHANVIEILLQLNVDIEVKDSLQFCTPLELVVRHGALSAVKSLLQNGANVESGHTSVPLNLEKTTIPEFSHHLDKRSGEVTWHYKYHSRSVADYICPTPLIIAVKRRYKEISALLLNKGAKIEVHCKDESAVSALHVAISGNQADMVDLLLKHGADVEIRDERGSTMLQIAVKDNRSSIVELLLANGADVGSRNIEGSTALHIAARSNATIVELLLASGADTESQDKDGLTALHIAIEADSQRTVELLLAKGADTEFRDTEGRTALHRAVHSKQPTWSIVSALVGYGADMAARNHHGRTVFSLIMTLSLGWIADHNRKKIRSFIMTPSLWQTVGLLASKGFAPEKEEIESYGGGLLHTAIDENDLLVVDWLLKKNADVNYFKGTYNPLHKAVENGCAAIVSRLLEVDGIDIKAKNLWSEIDPFTMAIRSGKKEIVRLLLATGKVRPEPGYERFVEFLMRGYI</sequence>
<protein>
    <submittedName>
        <fullName evidence="5">ANK_REP_REGION domain-containing protein</fullName>
    </submittedName>
</protein>
<dbReference type="Pfam" id="PF13857">
    <property type="entry name" value="Ank_5"/>
    <property type="match status" value="1"/>
</dbReference>
<evidence type="ECO:0000313" key="5">
    <source>
        <dbReference type="EMBL" id="QYS95560.1"/>
    </source>
</evidence>
<dbReference type="SUPFAM" id="SSF48403">
    <property type="entry name" value="Ankyrin repeat"/>
    <property type="match status" value="2"/>
</dbReference>
<dbReference type="InterPro" id="IPR036770">
    <property type="entry name" value="Ankyrin_rpt-contain_sf"/>
</dbReference>
<dbReference type="SUPFAM" id="SSF52540">
    <property type="entry name" value="P-loop containing nucleoside triphosphate hydrolases"/>
    <property type="match status" value="1"/>
</dbReference>
<dbReference type="Pfam" id="PF12796">
    <property type="entry name" value="Ank_2"/>
    <property type="match status" value="3"/>
</dbReference>
<dbReference type="Proteomes" id="UP000826661">
    <property type="component" value="Chromosome II"/>
</dbReference>
<dbReference type="PANTHER" id="PTHR46082">
    <property type="entry name" value="ATP/GTP-BINDING PROTEIN-RELATED"/>
    <property type="match status" value="1"/>
</dbReference>
<accession>A0A8G0L9E1</accession>
<proteinExistence type="predicted"/>
<gene>
    <name evidence="5" type="ORF">H0G86_002847</name>
</gene>
<dbReference type="SUPFAM" id="SSF53167">
    <property type="entry name" value="Purine and uridine phosphorylases"/>
    <property type="match status" value="1"/>
</dbReference>
<evidence type="ECO:0000259" key="3">
    <source>
        <dbReference type="Pfam" id="PF22939"/>
    </source>
</evidence>
<dbReference type="InterPro" id="IPR002110">
    <property type="entry name" value="Ankyrin_rpt"/>
</dbReference>
<feature type="region of interest" description="Disordered" evidence="2">
    <location>
        <begin position="204"/>
        <end position="231"/>
    </location>
</feature>
<dbReference type="SMART" id="SM00248">
    <property type="entry name" value="ANK"/>
    <property type="match status" value="12"/>
</dbReference>
<feature type="domain" description="GPI inositol-deacylase winged helix" evidence="3">
    <location>
        <begin position="696"/>
        <end position="770"/>
    </location>
</feature>
<dbReference type="Pfam" id="PF24883">
    <property type="entry name" value="NPHP3_N"/>
    <property type="match status" value="1"/>
</dbReference>
<dbReference type="InterPro" id="IPR027417">
    <property type="entry name" value="P-loop_NTPase"/>
</dbReference>
<keyword evidence="6" id="KW-1185">Reference proteome</keyword>
<dbReference type="EMBL" id="CP075865">
    <property type="protein sequence ID" value="QYS95560.1"/>
    <property type="molecule type" value="Genomic_DNA"/>
</dbReference>
<dbReference type="Gene3D" id="3.40.50.300">
    <property type="entry name" value="P-loop containing nucleotide triphosphate hydrolases"/>
    <property type="match status" value="1"/>
</dbReference>
<name>A0A8G0L9E1_9HYPO</name>
<keyword evidence="1" id="KW-0677">Repeat</keyword>
<dbReference type="InterPro" id="IPR035994">
    <property type="entry name" value="Nucleoside_phosphorylase_sf"/>
</dbReference>
<evidence type="ECO:0000313" key="6">
    <source>
        <dbReference type="Proteomes" id="UP000826661"/>
    </source>
</evidence>
<reference evidence="5 6" key="1">
    <citation type="journal article" date="2021" name="BMC Genomics">
        <title>Telomere-to-telomere genome assembly of asparaginase-producing Trichoderma simmonsii.</title>
        <authorList>
            <person name="Chung D."/>
            <person name="Kwon Y.M."/>
            <person name="Yang Y."/>
        </authorList>
    </citation>
    <scope>NUCLEOTIDE SEQUENCE [LARGE SCALE GENOMIC DNA]</scope>
    <source>
        <strain evidence="5 6">GH-Sj1</strain>
    </source>
</reference>